<feature type="compositionally biased region" description="Polar residues" evidence="1">
    <location>
        <begin position="389"/>
        <end position="399"/>
    </location>
</feature>
<sequence length="420" mass="46392">MLPVPQSSTGSMSDTNTSYLTLGSTPVLPSEAPDPQNSARARGTFFALTHYHEKPWFHGNSRHIEQFNTLIDCCIRATNDLAPPGSRLLDPALKRHRAEVVKGSAEYRSDLKNITLAEVEKFYGLGQLSTQEKNKEISLLLQMVEILPGFKIPRFMTDTEAVGRRFQHFFQTINNGMIAFVITSMQWAFDQVKKGTTVRFAHGKYESVYEENLATISAIAVNSLWKDFWALLKSNWLLYAQTVYGFSLSRGNLGHPVQISSPQQDLAGATQNSGVIQSGYTHVPMMGVTGQLAMSQPAIQRVAHPHFGQGGPIPQAIVPLSGSVNMQLYQGGEGYQEQLWGWQYETPNIWDNFPNQELGGPSQAATFGQVAVHMPHLPSNYMEQNIEGSQINDYGSNSGVRDADDQNGLPGPDGVFRVGE</sequence>
<dbReference type="EMBL" id="JADNYJ010000183">
    <property type="protein sequence ID" value="KAF8876377.1"/>
    <property type="molecule type" value="Genomic_DNA"/>
</dbReference>
<reference evidence="3" key="1">
    <citation type="submission" date="2020-11" db="EMBL/GenBank/DDBJ databases">
        <authorList>
            <consortium name="DOE Joint Genome Institute"/>
            <person name="Ahrendt S."/>
            <person name="Riley R."/>
            <person name="Andreopoulos W."/>
            <person name="LaButti K."/>
            <person name="Pangilinan J."/>
            <person name="Ruiz-duenas F.J."/>
            <person name="Barrasa J.M."/>
            <person name="Sanchez-Garcia M."/>
            <person name="Camarero S."/>
            <person name="Miyauchi S."/>
            <person name="Serrano A."/>
            <person name="Linde D."/>
            <person name="Babiker R."/>
            <person name="Drula E."/>
            <person name="Ayuso-Fernandez I."/>
            <person name="Pacheco R."/>
            <person name="Padilla G."/>
            <person name="Ferreira P."/>
            <person name="Barriuso J."/>
            <person name="Kellner H."/>
            <person name="Castanera R."/>
            <person name="Alfaro M."/>
            <person name="Ramirez L."/>
            <person name="Pisabarro A.G."/>
            <person name="Kuo A."/>
            <person name="Tritt A."/>
            <person name="Lipzen A."/>
            <person name="He G."/>
            <person name="Yan M."/>
            <person name="Ng V."/>
            <person name="Cullen D."/>
            <person name="Martin F."/>
            <person name="Rosso M.-N."/>
            <person name="Henrissat B."/>
            <person name="Hibbett D."/>
            <person name="Martinez A.T."/>
            <person name="Grigoriev I.V."/>
        </authorList>
    </citation>
    <scope>NUCLEOTIDE SEQUENCE</scope>
    <source>
        <strain evidence="3">AH 44721</strain>
    </source>
</reference>
<comment type="caution">
    <text evidence="3">The sequence shown here is derived from an EMBL/GenBank/DDBJ whole genome shotgun (WGS) entry which is preliminary data.</text>
</comment>
<feature type="region of interest" description="Disordered" evidence="1">
    <location>
        <begin position="389"/>
        <end position="420"/>
    </location>
</feature>
<name>A0A9P5TFZ4_GYMJU</name>
<evidence type="ECO:0000313" key="4">
    <source>
        <dbReference type="Proteomes" id="UP000724874"/>
    </source>
</evidence>
<dbReference type="InterPro" id="IPR045341">
    <property type="entry name" value="DUF6532"/>
</dbReference>
<dbReference type="AlphaFoldDB" id="A0A9P5TFZ4"/>
<accession>A0A9P5TFZ4</accession>
<feature type="domain" description="DUF6532" evidence="2">
    <location>
        <begin position="155"/>
        <end position="217"/>
    </location>
</feature>
<proteinExistence type="predicted"/>
<dbReference type="Proteomes" id="UP000724874">
    <property type="component" value="Unassembled WGS sequence"/>
</dbReference>
<gene>
    <name evidence="3" type="ORF">CPB84DRAFT_1752444</name>
</gene>
<evidence type="ECO:0000313" key="3">
    <source>
        <dbReference type="EMBL" id="KAF8876377.1"/>
    </source>
</evidence>
<feature type="region of interest" description="Disordered" evidence="1">
    <location>
        <begin position="1"/>
        <end position="38"/>
    </location>
</feature>
<feature type="compositionally biased region" description="Polar residues" evidence="1">
    <location>
        <begin position="1"/>
        <end position="24"/>
    </location>
</feature>
<evidence type="ECO:0000259" key="2">
    <source>
        <dbReference type="Pfam" id="PF20149"/>
    </source>
</evidence>
<evidence type="ECO:0000256" key="1">
    <source>
        <dbReference type="SAM" id="MobiDB-lite"/>
    </source>
</evidence>
<dbReference type="Pfam" id="PF20149">
    <property type="entry name" value="DUF6532"/>
    <property type="match status" value="1"/>
</dbReference>
<protein>
    <recommendedName>
        <fullName evidence="2">DUF6532 domain-containing protein</fullName>
    </recommendedName>
</protein>
<organism evidence="3 4">
    <name type="scientific">Gymnopilus junonius</name>
    <name type="common">Spectacular rustgill mushroom</name>
    <name type="synonym">Gymnopilus spectabilis subsp. junonius</name>
    <dbReference type="NCBI Taxonomy" id="109634"/>
    <lineage>
        <taxon>Eukaryota</taxon>
        <taxon>Fungi</taxon>
        <taxon>Dikarya</taxon>
        <taxon>Basidiomycota</taxon>
        <taxon>Agaricomycotina</taxon>
        <taxon>Agaricomycetes</taxon>
        <taxon>Agaricomycetidae</taxon>
        <taxon>Agaricales</taxon>
        <taxon>Agaricineae</taxon>
        <taxon>Hymenogastraceae</taxon>
        <taxon>Gymnopilus</taxon>
    </lineage>
</organism>
<keyword evidence="4" id="KW-1185">Reference proteome</keyword>